<comment type="function">
    <text evidence="2 8">Catalyzes the removal of elemental sulfur and selenium atoms from L-cysteine, L-cystine, L-selenocysteine, and L-selenocystine to produce L-alanine.</text>
</comment>
<reference evidence="10 11" key="1">
    <citation type="submission" date="2023-11" db="EMBL/GenBank/DDBJ databases">
        <title>Peredibacter starrii A3.12.</title>
        <authorList>
            <person name="Mitchell R.J."/>
        </authorList>
    </citation>
    <scope>NUCLEOTIDE SEQUENCE [LARGE SCALE GENOMIC DNA]</scope>
    <source>
        <strain evidence="10 11">A3.12</strain>
    </source>
</reference>
<dbReference type="CDD" id="cd06453">
    <property type="entry name" value="SufS_like"/>
    <property type="match status" value="1"/>
</dbReference>
<dbReference type="GO" id="GO:0030170">
    <property type="term" value="F:pyridoxal phosphate binding"/>
    <property type="evidence" value="ECO:0007669"/>
    <property type="project" value="UniProtKB-UniRule"/>
</dbReference>
<dbReference type="Pfam" id="PF00266">
    <property type="entry name" value="Aminotran_5"/>
    <property type="match status" value="1"/>
</dbReference>
<evidence type="ECO:0000256" key="2">
    <source>
        <dbReference type="ARBA" id="ARBA00002824"/>
    </source>
</evidence>
<evidence type="ECO:0000256" key="6">
    <source>
        <dbReference type="ARBA" id="ARBA00050776"/>
    </source>
</evidence>
<dbReference type="InterPro" id="IPR016454">
    <property type="entry name" value="Cysteine_dSase"/>
</dbReference>
<dbReference type="Gene3D" id="3.90.1150.10">
    <property type="entry name" value="Aspartate Aminotransferase, domain 1"/>
    <property type="match status" value="1"/>
</dbReference>
<dbReference type="InterPro" id="IPR015421">
    <property type="entry name" value="PyrdxlP-dep_Trfase_major"/>
</dbReference>
<dbReference type="Gene3D" id="3.40.640.10">
    <property type="entry name" value="Type I PLP-dependent aspartate aminotransferase-like (Major domain)"/>
    <property type="match status" value="1"/>
</dbReference>
<proteinExistence type="inferred from homology"/>
<feature type="domain" description="Aminotransferase class V" evidence="9">
    <location>
        <begin position="27"/>
        <end position="395"/>
    </location>
</feature>
<comment type="cofactor">
    <cofactor evidence="1 7">
        <name>pyridoxal 5'-phosphate</name>
        <dbReference type="ChEBI" id="CHEBI:597326"/>
    </cofactor>
</comment>
<dbReference type="NCBIfam" id="TIGR01979">
    <property type="entry name" value="sufS"/>
    <property type="match status" value="1"/>
</dbReference>
<dbReference type="InterPro" id="IPR015424">
    <property type="entry name" value="PyrdxlP-dep_Trfase"/>
</dbReference>
<evidence type="ECO:0000256" key="3">
    <source>
        <dbReference type="ARBA" id="ARBA00010447"/>
    </source>
</evidence>
<keyword evidence="4 8" id="KW-0808">Transferase</keyword>
<dbReference type="KEGG" id="psti:SOO65_11735"/>
<evidence type="ECO:0000313" key="10">
    <source>
        <dbReference type="EMBL" id="WPU63357.1"/>
    </source>
</evidence>
<evidence type="ECO:0000256" key="4">
    <source>
        <dbReference type="ARBA" id="ARBA00022679"/>
    </source>
</evidence>
<organism evidence="10 11">
    <name type="scientific">Peredibacter starrii</name>
    <dbReference type="NCBI Taxonomy" id="28202"/>
    <lineage>
        <taxon>Bacteria</taxon>
        <taxon>Pseudomonadati</taxon>
        <taxon>Bdellovibrionota</taxon>
        <taxon>Bacteriovoracia</taxon>
        <taxon>Bacteriovoracales</taxon>
        <taxon>Bacteriovoracaceae</taxon>
        <taxon>Peredibacter</taxon>
    </lineage>
</organism>
<dbReference type="InterPro" id="IPR015422">
    <property type="entry name" value="PyrdxlP-dep_Trfase_small"/>
</dbReference>
<accession>A0AAX4HJF3</accession>
<evidence type="ECO:0000256" key="5">
    <source>
        <dbReference type="ARBA" id="ARBA00022898"/>
    </source>
</evidence>
<dbReference type="InterPro" id="IPR010970">
    <property type="entry name" value="Cys_dSase_SufS"/>
</dbReference>
<gene>
    <name evidence="10" type="ORF">SOO65_11735</name>
</gene>
<dbReference type="PIRSF" id="PIRSF005572">
    <property type="entry name" value="NifS"/>
    <property type="match status" value="1"/>
</dbReference>
<evidence type="ECO:0000256" key="8">
    <source>
        <dbReference type="RuleBase" id="RU004506"/>
    </source>
</evidence>
<keyword evidence="11" id="KW-1185">Reference proteome</keyword>
<comment type="similarity">
    <text evidence="3 8">Belongs to the class-V pyridoxal-phosphate-dependent aminotransferase family. Csd subfamily.</text>
</comment>
<dbReference type="EC" id="2.8.1.7" evidence="8"/>
<protein>
    <recommendedName>
        <fullName evidence="8">Cysteine desulfurase</fullName>
        <ecNumber evidence="8">2.8.1.7</ecNumber>
    </recommendedName>
</protein>
<dbReference type="Proteomes" id="UP001324634">
    <property type="component" value="Chromosome"/>
</dbReference>
<keyword evidence="5 8" id="KW-0663">Pyridoxal phosphate</keyword>
<evidence type="ECO:0000259" key="9">
    <source>
        <dbReference type="Pfam" id="PF00266"/>
    </source>
</evidence>
<dbReference type="PANTHER" id="PTHR43586:SF8">
    <property type="entry name" value="CYSTEINE DESULFURASE 1, CHLOROPLASTIC"/>
    <property type="match status" value="1"/>
</dbReference>
<dbReference type="RefSeq" id="WP_321389916.1">
    <property type="nucleotide sequence ID" value="NZ_CP139487.1"/>
</dbReference>
<comment type="catalytic activity">
    <reaction evidence="6 8">
        <text>(sulfur carrier)-H + L-cysteine = (sulfur carrier)-SH + L-alanine</text>
        <dbReference type="Rhea" id="RHEA:43892"/>
        <dbReference type="Rhea" id="RHEA-COMP:14737"/>
        <dbReference type="Rhea" id="RHEA-COMP:14739"/>
        <dbReference type="ChEBI" id="CHEBI:29917"/>
        <dbReference type="ChEBI" id="CHEBI:35235"/>
        <dbReference type="ChEBI" id="CHEBI:57972"/>
        <dbReference type="ChEBI" id="CHEBI:64428"/>
        <dbReference type="EC" id="2.8.1.7"/>
    </reaction>
</comment>
<dbReference type="AlphaFoldDB" id="A0AAX4HJF3"/>
<name>A0AAX4HJF3_9BACT</name>
<dbReference type="PANTHER" id="PTHR43586">
    <property type="entry name" value="CYSTEINE DESULFURASE"/>
    <property type="match status" value="1"/>
</dbReference>
<dbReference type="GO" id="GO:0031071">
    <property type="term" value="F:cysteine desulfurase activity"/>
    <property type="evidence" value="ECO:0007669"/>
    <property type="project" value="UniProtKB-UniRule"/>
</dbReference>
<evidence type="ECO:0000256" key="7">
    <source>
        <dbReference type="RuleBase" id="RU004504"/>
    </source>
</evidence>
<dbReference type="InterPro" id="IPR000192">
    <property type="entry name" value="Aminotrans_V_dom"/>
</dbReference>
<dbReference type="GO" id="GO:0006534">
    <property type="term" value="P:cysteine metabolic process"/>
    <property type="evidence" value="ECO:0007669"/>
    <property type="project" value="UniProtKB-UniRule"/>
</dbReference>
<dbReference type="SUPFAM" id="SSF53383">
    <property type="entry name" value="PLP-dependent transferases"/>
    <property type="match status" value="1"/>
</dbReference>
<dbReference type="InterPro" id="IPR020578">
    <property type="entry name" value="Aminotrans_V_PyrdxlP_BS"/>
</dbReference>
<dbReference type="EMBL" id="CP139487">
    <property type="protein sequence ID" value="WPU63357.1"/>
    <property type="molecule type" value="Genomic_DNA"/>
</dbReference>
<dbReference type="PROSITE" id="PS00595">
    <property type="entry name" value="AA_TRANSFER_CLASS_5"/>
    <property type="match status" value="1"/>
</dbReference>
<sequence>MSILENNPYRKDFPLIDQIVDGKRLAYLDSANTTLKPLPVIEEMDRYYRAETSNIHRAHYWLSENATNKFEETRDKIAKFIHAPDRKQVIFTKGTTESVNLVAQSYVRKFLKAGDEILLSQMEHHSNIVPWQMAAKEKGIIIKKIPINQKGEIIFDEYKKLLSDKVKLVSVVHISNALGTINPVREMIKLAHTYGAKVFVDGAQSISHLPINVQDLDVDFFAFSGHKMFGPTGVGVLYGKEDVLNAMDPYQGGGSMIDRVTFEETTYNVLPLKFEAGTPPIAGVIALGKSVDYLNHVGINRIMEIEHELLAYATEKLLSIPGLKIYGTAEHKASVISFGIEGMHPNDIAFMMNKSGVAIRTGHHCAQPLMDFFQVPATCRASFSIYNNKEDIDQLYNALKKAVDLFKE</sequence>
<evidence type="ECO:0000256" key="1">
    <source>
        <dbReference type="ARBA" id="ARBA00001933"/>
    </source>
</evidence>
<evidence type="ECO:0000313" key="11">
    <source>
        <dbReference type="Proteomes" id="UP001324634"/>
    </source>
</evidence>